<keyword evidence="5" id="KW-1185">Reference proteome</keyword>
<dbReference type="Gene3D" id="1.10.260.40">
    <property type="entry name" value="lambda repressor-like DNA-binding domains"/>
    <property type="match status" value="1"/>
</dbReference>
<organism evidence="3 4">
    <name type="scientific">Lactobacillus kullabergensis</name>
    <dbReference type="NCBI Taxonomy" id="1218493"/>
    <lineage>
        <taxon>Bacteria</taxon>
        <taxon>Bacillati</taxon>
        <taxon>Bacillota</taxon>
        <taxon>Bacilli</taxon>
        <taxon>Lactobacillales</taxon>
        <taxon>Lactobacillaceae</taxon>
        <taxon>Lactobacillus</taxon>
    </lineage>
</organism>
<dbReference type="CDD" id="cd00093">
    <property type="entry name" value="HTH_XRE"/>
    <property type="match status" value="1"/>
</dbReference>
<dbReference type="GO" id="GO:0003677">
    <property type="term" value="F:DNA binding"/>
    <property type="evidence" value="ECO:0007669"/>
    <property type="project" value="InterPro"/>
</dbReference>
<evidence type="ECO:0000313" key="2">
    <source>
        <dbReference type="EMBL" id="AWM75110.1"/>
    </source>
</evidence>
<dbReference type="Proteomes" id="UP000246036">
    <property type="component" value="Chromosome"/>
</dbReference>
<dbReference type="PATRIC" id="fig|1218493.3.peg.751"/>
<dbReference type="HOGENOM" id="CLU_066192_4_0_9"/>
<dbReference type="InterPro" id="IPR010982">
    <property type="entry name" value="Lambda_DNA-bd_dom_sf"/>
</dbReference>
<reference evidence="2 5" key="2">
    <citation type="submission" date="2018-05" db="EMBL/GenBank/DDBJ databases">
        <title>Reference genomes for bee gut microbiota database.</title>
        <authorList>
            <person name="Ellegaard K.M."/>
        </authorList>
    </citation>
    <scope>NUCLEOTIDE SEQUENCE [LARGE SCALE GENOMIC DNA]</scope>
    <source>
        <strain evidence="2 5">ESL0186</strain>
    </source>
</reference>
<protein>
    <submittedName>
        <fullName evidence="2 3">Transcriptional regulator</fullName>
    </submittedName>
</protein>
<name>A0A0F4LDM4_9LACO</name>
<evidence type="ECO:0000259" key="1">
    <source>
        <dbReference type="PROSITE" id="PS50943"/>
    </source>
</evidence>
<dbReference type="EMBL" id="CP029477">
    <property type="protein sequence ID" value="AWM75110.1"/>
    <property type="molecule type" value="Genomic_DNA"/>
</dbReference>
<dbReference type="PROSITE" id="PS50943">
    <property type="entry name" value="HTH_CROC1"/>
    <property type="match status" value="1"/>
</dbReference>
<dbReference type="OrthoDB" id="9805856at2"/>
<gene>
    <name evidence="2" type="ORF">DKL58_03615</name>
    <name evidence="3" type="ORF">JF76_07050</name>
</gene>
<dbReference type="SMART" id="SM00530">
    <property type="entry name" value="HTH_XRE"/>
    <property type="match status" value="1"/>
</dbReference>
<feature type="domain" description="HTH cro/C1-type" evidence="1">
    <location>
        <begin position="12"/>
        <end position="59"/>
    </location>
</feature>
<accession>A0A0F4LDM4</accession>
<dbReference type="Proteomes" id="UP000033533">
    <property type="component" value="Unassembled WGS sequence"/>
</dbReference>
<proteinExistence type="predicted"/>
<dbReference type="Pfam" id="PF01381">
    <property type="entry name" value="HTH_3"/>
    <property type="match status" value="1"/>
</dbReference>
<dbReference type="SUPFAM" id="SSF47413">
    <property type="entry name" value="lambda repressor-like DNA-binding domains"/>
    <property type="match status" value="1"/>
</dbReference>
<evidence type="ECO:0000313" key="4">
    <source>
        <dbReference type="Proteomes" id="UP000033533"/>
    </source>
</evidence>
<dbReference type="RefSeq" id="WP_045927860.1">
    <property type="nucleotide sequence ID" value="NZ_CP029477.1"/>
</dbReference>
<dbReference type="EMBL" id="JXBY01000016">
    <property type="protein sequence ID" value="KJY56394.1"/>
    <property type="molecule type" value="Genomic_DNA"/>
</dbReference>
<dbReference type="AlphaFoldDB" id="A0A0F4LDM4"/>
<dbReference type="KEGG" id="lkl:DKL58_03615"/>
<evidence type="ECO:0000313" key="5">
    <source>
        <dbReference type="Proteomes" id="UP000246036"/>
    </source>
</evidence>
<reference evidence="3 4" key="1">
    <citation type="submission" date="2014-12" db="EMBL/GenBank/DDBJ databases">
        <title>Comparative genomics of the lactic acid bacteria isolated from the honey bee gut.</title>
        <authorList>
            <person name="Ellegaard K.M."/>
            <person name="Tamarit D."/>
            <person name="Javelind E."/>
            <person name="Olofsson T."/>
            <person name="Andersson S.G."/>
            <person name="Vasquez A."/>
        </authorList>
    </citation>
    <scope>NUCLEOTIDE SEQUENCE [LARGE SCALE GENOMIC DNA]</scope>
    <source>
        <strain evidence="3 4">Biut2</strain>
    </source>
</reference>
<dbReference type="STRING" id="1218493.JF76_07050"/>
<evidence type="ECO:0000313" key="3">
    <source>
        <dbReference type="EMBL" id="KJY56394.1"/>
    </source>
</evidence>
<dbReference type="InterPro" id="IPR001387">
    <property type="entry name" value="Cro/C1-type_HTH"/>
</dbReference>
<sequence>MNVYSRIFDTAKKHGMSIKELARKAKIGENSIYRWKTIKPSTESLTKVARELNVSTDYLLGQEKGSNKKDCLDIANKNVQLLYEGQHVPEKYVNMLRFIMEEDRAEKTKASEN</sequence>